<feature type="compositionally biased region" description="Gly residues" evidence="1">
    <location>
        <begin position="454"/>
        <end position="465"/>
    </location>
</feature>
<feature type="transmembrane region" description="Helical" evidence="2">
    <location>
        <begin position="149"/>
        <end position="168"/>
    </location>
</feature>
<dbReference type="AlphaFoldDB" id="A0A9W6KQ36"/>
<feature type="region of interest" description="Disordered" evidence="1">
    <location>
        <begin position="454"/>
        <end position="532"/>
    </location>
</feature>
<gene>
    <name evidence="3" type="ORF">GCM10017581_063710</name>
</gene>
<evidence type="ECO:0008006" key="5">
    <source>
        <dbReference type="Google" id="ProtNLM"/>
    </source>
</evidence>
<reference evidence="3" key="1">
    <citation type="journal article" date="2014" name="Int. J. Syst. Evol. Microbiol.">
        <title>Complete genome sequence of Corynebacterium casei LMG S-19264T (=DSM 44701T), isolated from a smear-ripened cheese.</title>
        <authorList>
            <consortium name="US DOE Joint Genome Institute (JGI-PGF)"/>
            <person name="Walter F."/>
            <person name="Albersmeier A."/>
            <person name="Kalinowski J."/>
            <person name="Ruckert C."/>
        </authorList>
    </citation>
    <scope>NUCLEOTIDE SEQUENCE</scope>
    <source>
        <strain evidence="3">VKM Ac-1321</strain>
    </source>
</reference>
<evidence type="ECO:0000256" key="2">
    <source>
        <dbReference type="SAM" id="Phobius"/>
    </source>
</evidence>
<dbReference type="Pfam" id="PF14333">
    <property type="entry name" value="DUF4389"/>
    <property type="match status" value="2"/>
</dbReference>
<protein>
    <recommendedName>
        <fullName evidence="5">DUF4389 domain-containing protein</fullName>
    </recommendedName>
</protein>
<feature type="transmembrane region" description="Helical" evidence="2">
    <location>
        <begin position="425"/>
        <end position="446"/>
    </location>
</feature>
<dbReference type="InterPro" id="IPR025498">
    <property type="entry name" value="DUF4389"/>
</dbReference>
<keyword evidence="2" id="KW-0812">Transmembrane</keyword>
<proteinExistence type="predicted"/>
<feature type="compositionally biased region" description="Basic residues" evidence="1">
    <location>
        <begin position="500"/>
        <end position="532"/>
    </location>
</feature>
<feature type="transmembrane region" description="Helical" evidence="2">
    <location>
        <begin position="238"/>
        <end position="264"/>
    </location>
</feature>
<keyword evidence="2" id="KW-1133">Transmembrane helix</keyword>
<keyword evidence="2" id="KW-0472">Membrane</keyword>
<keyword evidence="4" id="KW-1185">Reference proteome</keyword>
<evidence type="ECO:0000313" key="4">
    <source>
        <dbReference type="Proteomes" id="UP001143480"/>
    </source>
</evidence>
<feature type="transmembrane region" description="Helical" evidence="2">
    <location>
        <begin position="118"/>
        <end position="137"/>
    </location>
</feature>
<evidence type="ECO:0000256" key="1">
    <source>
        <dbReference type="SAM" id="MobiDB-lite"/>
    </source>
</evidence>
<feature type="region of interest" description="Disordered" evidence="1">
    <location>
        <begin position="205"/>
        <end position="231"/>
    </location>
</feature>
<comment type="caution">
    <text evidence="3">The sequence shown here is derived from an EMBL/GenBank/DDBJ whole genome shotgun (WGS) entry which is preliminary data.</text>
</comment>
<evidence type="ECO:0000313" key="3">
    <source>
        <dbReference type="EMBL" id="GLL04624.1"/>
    </source>
</evidence>
<sequence>MVPYPVRVSARPERCSRWLWLVKWLLLVPHYLVLAVLWVAFVVLTAGAYLSVLITGRYPRAIFGFNVGVLRWTWRVGFYGYWVLGTDRYPPFTLADVRDYPARLDIDGPPTPKRWLPLVAWLFALPHIMLVAVLTTGPSWTDGQSATRYTAPGVAGIAVLLVGLALLFTGRRPAGLHDLLVGAWRWYLRVGAYVALLTDRYPPFRLDQGGDEPDGPGPDGPSTAQDEPRPATRTAGGVLALVAGVLLLLVGGGLGAGGGVLLGLSAARDGGGFVTSDRVGVESVTAAITVERIDIYPGTVFGREATGLDQVRVTVTGSQQRPVFLGVARQAEVDGWLRGTAHDEVSGLYDRGGIRYQRTSGAVRAIEPPAGQPFWLASAAGLGTVTLNWTPGDGAFALVLANADGTAGVSAQATVGAKVPVLRPLGIGLVGVGLFLVAVSAALIYLGAATLGGGMRGTTGRGGPGRSAARHRPAGRDRPTAGDGRTLTHATAPDDDARRCRCTARLRSRGARRGRPHRRAPRRWRRSGRRRPARIASRVVLPAPFAPASP</sequence>
<reference evidence="3" key="2">
    <citation type="submission" date="2023-01" db="EMBL/GenBank/DDBJ databases">
        <authorList>
            <person name="Sun Q."/>
            <person name="Evtushenko L."/>
        </authorList>
    </citation>
    <scope>NUCLEOTIDE SEQUENCE</scope>
    <source>
        <strain evidence="3">VKM Ac-1321</strain>
    </source>
</reference>
<dbReference type="Proteomes" id="UP001143480">
    <property type="component" value="Unassembled WGS sequence"/>
</dbReference>
<feature type="transmembrane region" description="Helical" evidence="2">
    <location>
        <begin position="31"/>
        <end position="54"/>
    </location>
</feature>
<organism evidence="3 4">
    <name type="scientific">Dactylosporangium matsuzakiense</name>
    <dbReference type="NCBI Taxonomy" id="53360"/>
    <lineage>
        <taxon>Bacteria</taxon>
        <taxon>Bacillati</taxon>
        <taxon>Actinomycetota</taxon>
        <taxon>Actinomycetes</taxon>
        <taxon>Micromonosporales</taxon>
        <taxon>Micromonosporaceae</taxon>
        <taxon>Dactylosporangium</taxon>
    </lineage>
</organism>
<dbReference type="EMBL" id="BSFP01000047">
    <property type="protein sequence ID" value="GLL04624.1"/>
    <property type="molecule type" value="Genomic_DNA"/>
</dbReference>
<accession>A0A9W6KQ36</accession>
<name>A0A9W6KQ36_9ACTN</name>